<feature type="compositionally biased region" description="Basic and acidic residues" evidence="14">
    <location>
        <begin position="334"/>
        <end position="402"/>
    </location>
</feature>
<evidence type="ECO:0000256" key="2">
    <source>
        <dbReference type="ARBA" id="ARBA00007502"/>
    </source>
</evidence>
<feature type="compositionally biased region" description="Low complexity" evidence="14">
    <location>
        <begin position="445"/>
        <end position="455"/>
    </location>
</feature>
<feature type="region of interest" description="Disordered" evidence="14">
    <location>
        <begin position="2093"/>
        <end position="2116"/>
    </location>
</feature>
<sequence length="2378" mass="260161">MPPTPKPPKRQPPPLTRNGRKVIPTTTSTAKRLNSSKPRGKAFQSPQSTLEPPRRSTTRTQAQPARSPGRSGVGRLGGQGPGASPGRVNHAPVGITGSVRLRSWGNPLLQHGVGEDPPGRRISLRGMGGAKQFPPLAIKPRTGGKTARGRGVRGGRGAVGQRGSKSGIEKGSEESDTVSVDPSEINQGNKVFGHVGKGKLPNLRTELDETTCVDQQELGVGHASEGKPRNLRTDDLASDDKQEELVAHNGETVGADSHDKTVSHSGEGNHYDLDEPTSVDQQQEKLINNIAEGNSLNLSHELGDSTSDDRQEESVGPKCEDNAKINLGAEQIEMEQRERDTHAGEQRGGERLEKEGEETVKQEEERDEEKKEADGKQRVERVKVNETEERKEKNERQKEGEVISRPSDTSTIMSVAQPQKPTPQDDTLMMQSPVHASPVSEPATSDLASPPLLRLPSPPHPTVSHGMKVLNQGVKPIQPTKTVEIHKPLKDPTTCHETSQVSPMHPVSLSLSVAFLSEPHKPLCVTPAKPAPSQSLEIPISLEARQFLRPVDEETKESSNHSNTKYMSSSSSASSSSHLNTNAEVPTTLSQSNTDVNITVSVPDLSPVPKNHNNNPEAPPSSSSLPYTKIDLFTTGSAPDKDTVCVSVSDLGSVPKTHNTNNQDEPPPSLPYTNTGSEPNTDIASVSVSDLGSVPKTSSIPNQESCTSKFSCSSESTQSSYSFDTESEQGYGAPSPPGHPSLGPRPLEEGTSLPRPPRVNQRRERKKRSSCGGCEPCLRKINCGQCSCCLNRRTGHQICKLRKCMELRKRRPMSLLALTSAQVACKDVAKGALKKPVSTVVPEGVAINGRSPVQMVEETYTAEEEGHIPPTHPQTDPHTHPPHAHTLTPILDGRPAVLIKREPGLEDTNDALLLQHHYSSSGTFHNGADENLSKANSAPVSPESQKTTRQFESQRTTKTTYPKGSSEPNDALPDDTMAVPLKKIKLEEPWVWSTDQSSTLLGGNDDDVYVDALSTLAAVVCFSITDRKGLEDKLCSSHSPVLHSLKTELKTEPEDFKVDLLLKSTPISPRKGLDIIVKREQPSPDLSLPSIQSLVQERNISHDQAIAIEALTLLASIPQNPPEPLRMDAHGQNPTTPSMHLSSRNTSLQDVKPPTGFLPNKVLVISSPLHQTSVIRSPLHQTSVIRSPVARQSLVIQCHSRSPAATGKQSLQDLLEASSDCGRLPYDSTERAGQHLYRRADQDLGSHHNRSEGTFRERKDMERNSKETTERTVGKSGRNRDEEEVAAQLAELAFIIQSRHKQQGFQPSQHSENNPPRGTPVSAIKYNYNSQHAPPNNKKIPVRKPRSTPSKPRKKKGMEGVEEEGYNPNNKTPLSKRTPNGKTPHRARVQKVLPQPKTLSLSHKRSLFLPQTQMDLKRYLAEAQEEQRQLFYYSNSHSGVKYHKTSGAVDRGQCQGYGHDNQQWSHLNGDHSGPLNGHLDPLQGQGVGQGHECERQLYSQVSQPFVGQQHGANLKASSTNPSFTSLDSNNHRTGLNNSLPNGYSSGGQRQGYYKVERSGPVTILSTSTDGALDLSEELTPTKHNVNSFLESPLIFLDTPTKNLLNTPSKKLSEIPSCGCMEQIIEKEEGPYYTHLGAGPSVSAVREMMENRYGEKGKAVRLEVVVYTGKEGRSSQGCPIAKWVIRRGSEEEKLLCLVRHRAGHRCESAVVVILILAWEGIPRGVADSLYQELTQTLCKYGSPTSRRCALNEDRTCACQGLDPDTCGTSFSFGCSWSMYFNGCKFARSKIPRKYRLLGDMPQEEEKLENRLQNLATDLGPVYQRLAPEAFQNQVDQEQAGQDCRLGRRAGRPFSGVTACVDFCAHAHKDTHNMNNGSTVVCTLTKEDNRAVRNVPEDEQLHVLPLYKISQRDEFGSADGQWAKIQTGALQVLSAFPREVRLLAEPVKSARKRKQEAKLKAQADKQAAAQDRKPGQSPLTPGKVKTANKGLKSASSADQSPLFKREPQSFSSYRPGSVGLYVPDSNSPSAYNHSTPTYPTPPGRSTPGMEALSPHRPGLPAPQYRGPPGAQSNGSPFHYKTMEEAVAVNDYSPGLSRKQLVDPETCRTPPGMPRGGDYPPRIFKTEPNEVHCSPLLRPPHSHSTPPPSSTHTHPEGLHSRLNGLLRAEGEVGVKDVVRGHVGHVIPHSAPHPPHQAPPPLFPNPKEVKQEQEEVWSDSEHNFLDSDIGGVAVAPSHGSILIECARRELHATTPILRPDRSHPTRISLVFYQHKSLNEPDHGLHMWEAKKARREREREEEAERLGMGLDLEEVSLVKGKRGNGAGGESVEPEEEVEEEGPEEKKGVLTVPTRKAVTVPRDGVVTVSPYALTQVTGPYNRWT</sequence>
<keyword evidence="3" id="KW-0158">Chromosome</keyword>
<evidence type="ECO:0000256" key="1">
    <source>
        <dbReference type="ARBA" id="ARBA00004286"/>
    </source>
</evidence>
<evidence type="ECO:0000256" key="8">
    <source>
        <dbReference type="ARBA" id="ARBA00023002"/>
    </source>
</evidence>
<dbReference type="GeneID" id="106613168"/>
<organism evidence="16 17">
    <name type="scientific">Salmo salar</name>
    <name type="common">Atlantic salmon</name>
    <dbReference type="NCBI Taxonomy" id="8030"/>
    <lineage>
        <taxon>Eukaryota</taxon>
        <taxon>Metazoa</taxon>
        <taxon>Chordata</taxon>
        <taxon>Craniata</taxon>
        <taxon>Vertebrata</taxon>
        <taxon>Euteleostomi</taxon>
        <taxon>Actinopterygii</taxon>
        <taxon>Neopterygii</taxon>
        <taxon>Teleostei</taxon>
        <taxon>Protacanthopterygii</taxon>
        <taxon>Salmoniformes</taxon>
        <taxon>Salmonidae</taxon>
        <taxon>Salmoninae</taxon>
        <taxon>Salmo</taxon>
    </lineage>
</organism>
<accession>A0A1S3T223</accession>
<feature type="region of interest" description="Disordered" evidence="14">
    <location>
        <begin position="2315"/>
        <end position="2346"/>
    </location>
</feature>
<feature type="compositionally biased region" description="Pro residues" evidence="14">
    <location>
        <begin position="1"/>
        <end position="15"/>
    </location>
</feature>
<dbReference type="PROSITE" id="PS51058">
    <property type="entry name" value="ZF_CXXC"/>
    <property type="match status" value="1"/>
</dbReference>
<comment type="cofactor">
    <cofactor evidence="13">
        <name>Fe(2+)</name>
        <dbReference type="ChEBI" id="CHEBI:29033"/>
    </cofactor>
    <text evidence="13">Binds 1 Fe(2+) ion per subunit.</text>
</comment>
<keyword evidence="16" id="KW-1185">Reference proteome</keyword>
<feature type="domain" description="CXXC-type" evidence="15">
    <location>
        <begin position="764"/>
        <end position="805"/>
    </location>
</feature>
<dbReference type="GO" id="GO:0045944">
    <property type="term" value="P:positive regulation of transcription by RNA polymerase II"/>
    <property type="evidence" value="ECO:0007669"/>
    <property type="project" value="TreeGrafter"/>
</dbReference>
<dbReference type="SMART" id="SM01333">
    <property type="entry name" value="Tet_JBP"/>
    <property type="match status" value="1"/>
</dbReference>
<dbReference type="GO" id="GO:0005634">
    <property type="term" value="C:nucleus"/>
    <property type="evidence" value="ECO:0007669"/>
    <property type="project" value="UniProtKB-UniRule"/>
</dbReference>
<feature type="compositionally biased region" description="Polar residues" evidence="14">
    <location>
        <begin position="1367"/>
        <end position="1381"/>
    </location>
</feature>
<feature type="region of interest" description="Disordered" evidence="14">
    <location>
        <begin position="1468"/>
        <end position="1492"/>
    </location>
</feature>
<dbReference type="GO" id="GO:0005694">
    <property type="term" value="C:chromosome"/>
    <property type="evidence" value="ECO:0007669"/>
    <property type="project" value="UniProtKB-SubCell"/>
</dbReference>
<feature type="compositionally biased region" description="Basic and acidic residues" evidence="14">
    <location>
        <begin position="224"/>
        <end position="246"/>
    </location>
</feature>
<feature type="compositionally biased region" description="Polar residues" evidence="14">
    <location>
        <begin position="2022"/>
        <end position="2035"/>
    </location>
</feature>
<feature type="region of interest" description="Disordered" evidence="14">
    <location>
        <begin position="2181"/>
        <end position="2215"/>
    </location>
</feature>
<evidence type="ECO:0000256" key="5">
    <source>
        <dbReference type="ARBA" id="ARBA00022771"/>
    </source>
</evidence>
<feature type="region of interest" description="Disordered" evidence="14">
    <location>
        <begin position="552"/>
        <end position="627"/>
    </location>
</feature>
<dbReference type="GO" id="GO:0040029">
    <property type="term" value="P:epigenetic regulation of gene expression"/>
    <property type="evidence" value="ECO:0007669"/>
    <property type="project" value="InterPro"/>
</dbReference>
<dbReference type="GO" id="GO:0141166">
    <property type="term" value="P:chromosomal 5-methylcytosine DNA demethylation pathway"/>
    <property type="evidence" value="ECO:0007669"/>
    <property type="project" value="UniProtKB-UniRule"/>
</dbReference>
<keyword evidence="7 13" id="KW-0223">Dioxygenase</keyword>
<feature type="compositionally biased region" description="Basic and acidic residues" evidence="14">
    <location>
        <begin position="301"/>
        <end position="323"/>
    </location>
</feature>
<feature type="compositionally biased region" description="Basic and acidic residues" evidence="14">
    <location>
        <begin position="2203"/>
        <end position="2215"/>
    </location>
</feature>
<dbReference type="InterPro" id="IPR040175">
    <property type="entry name" value="TET1/2/3"/>
</dbReference>
<comment type="cofactor">
    <cofactor evidence="13">
        <name>Zn(2+)</name>
        <dbReference type="ChEBI" id="CHEBI:29105"/>
    </cofactor>
    <text evidence="13">The zinc ions have a structural role.</text>
</comment>
<protein>
    <recommendedName>
        <fullName evidence="13">Methylcytosine dioxygenase TET</fullName>
        <ecNumber evidence="13">1.14.11.80</ecNumber>
    </recommendedName>
</protein>
<feature type="compositionally biased region" description="Low complexity" evidence="14">
    <location>
        <begin position="611"/>
        <end position="626"/>
    </location>
</feature>
<feature type="compositionally biased region" description="Polar residues" evidence="14">
    <location>
        <begin position="1515"/>
        <end position="1541"/>
    </location>
</feature>
<dbReference type="KEGG" id="sasa:106613168"/>
<evidence type="ECO:0000256" key="6">
    <source>
        <dbReference type="ARBA" id="ARBA00022833"/>
    </source>
</evidence>
<keyword evidence="9 13" id="KW-0408">Iron</keyword>
<evidence type="ECO:0000256" key="3">
    <source>
        <dbReference type="ARBA" id="ARBA00022454"/>
    </source>
</evidence>
<evidence type="ECO:0000256" key="10">
    <source>
        <dbReference type="ARBA" id="ARBA00047840"/>
    </source>
</evidence>
<feature type="region of interest" description="Disordered" evidence="14">
    <location>
        <begin position="1945"/>
        <end position="2050"/>
    </location>
</feature>
<evidence type="ECO:0000256" key="12">
    <source>
        <dbReference type="PROSITE-ProRule" id="PRU00509"/>
    </source>
</evidence>
<feature type="region of interest" description="Disordered" evidence="14">
    <location>
        <begin position="1127"/>
        <end position="1149"/>
    </location>
</feature>
<feature type="compositionally biased region" description="Low complexity" evidence="14">
    <location>
        <begin position="703"/>
        <end position="723"/>
    </location>
</feature>
<dbReference type="GO" id="GO:0003677">
    <property type="term" value="F:DNA binding"/>
    <property type="evidence" value="ECO:0007669"/>
    <property type="project" value="InterPro"/>
</dbReference>
<feature type="compositionally biased region" description="Polar residues" evidence="14">
    <location>
        <begin position="933"/>
        <end position="968"/>
    </location>
</feature>
<feature type="compositionally biased region" description="Polar residues" evidence="14">
    <location>
        <begin position="1303"/>
        <end position="1316"/>
    </location>
</feature>
<feature type="compositionally biased region" description="Gly residues" evidence="14">
    <location>
        <begin position="71"/>
        <end position="83"/>
    </location>
</feature>
<name>A0A1S3T223_SALSA</name>
<dbReference type="Bgee" id="ENSSSAG00000068673">
    <property type="expression patterns" value="Expressed in notochord and 20 other cell types or tissues"/>
</dbReference>
<evidence type="ECO:0000313" key="17">
    <source>
        <dbReference type="RefSeq" id="XP_014070638.2"/>
    </source>
</evidence>
<feature type="compositionally biased region" description="Acidic residues" evidence="14">
    <location>
        <begin position="2326"/>
        <end position="2337"/>
    </location>
</feature>
<keyword evidence="5 12" id="KW-0863">Zinc-finger</keyword>
<feature type="region of interest" description="Disordered" evidence="14">
    <location>
        <begin position="2128"/>
        <end position="2155"/>
    </location>
</feature>
<keyword evidence="4 13" id="KW-0479">Metal-binding</keyword>
<evidence type="ECO:0000259" key="15">
    <source>
        <dbReference type="PROSITE" id="PS51058"/>
    </source>
</evidence>
<comment type="function">
    <text evidence="13">Dioxygenase that catalyzes the conversion of the modified genomic base 5-methylcytosine (5mC) into 5-hydroxymethylcytosine (5hmC) and plays a key role in epigenetic chromatin reprogramming during embryonic development.</text>
</comment>
<feature type="compositionally biased region" description="Polar residues" evidence="14">
    <location>
        <begin position="406"/>
        <end position="425"/>
    </location>
</feature>
<dbReference type="GO" id="GO:0008270">
    <property type="term" value="F:zinc ion binding"/>
    <property type="evidence" value="ECO:0007669"/>
    <property type="project" value="UniProtKB-UniRule"/>
</dbReference>
<feature type="compositionally biased region" description="Polar residues" evidence="14">
    <location>
        <begin position="177"/>
        <end position="189"/>
    </location>
</feature>
<dbReference type="EC" id="1.14.11.80" evidence="13"/>
<feature type="compositionally biased region" description="Basic and acidic residues" evidence="14">
    <location>
        <begin position="256"/>
        <end position="273"/>
    </location>
</feature>
<feature type="compositionally biased region" description="Polar residues" evidence="14">
    <location>
        <begin position="1132"/>
        <end position="1149"/>
    </location>
</feature>
<feature type="compositionally biased region" description="Polar residues" evidence="14">
    <location>
        <begin position="578"/>
        <end position="600"/>
    </location>
</feature>
<feature type="compositionally biased region" description="Polar residues" evidence="14">
    <location>
        <begin position="671"/>
        <end position="702"/>
    </location>
</feature>
<dbReference type="PANTHER" id="PTHR23358">
    <property type="entry name" value="METHYLCYTOSINE DIOXYGENASE TET"/>
    <property type="match status" value="1"/>
</dbReference>
<evidence type="ECO:0000256" key="11">
    <source>
        <dbReference type="ARBA" id="ARBA00049431"/>
    </source>
</evidence>
<keyword evidence="8 13" id="KW-0560">Oxidoreductase</keyword>
<evidence type="ECO:0000256" key="14">
    <source>
        <dbReference type="SAM" id="MobiDB-lite"/>
    </source>
</evidence>
<comment type="catalytic activity">
    <reaction evidence="13">
        <text>a 5-methyl-2'-deoxycytidine in DNA + 2-oxoglutarate + O2 = a 5-hydroxymethyl-2'-deoxycytidine in DNA + succinate + CO2</text>
        <dbReference type="Rhea" id="RHEA:52636"/>
        <dbReference type="Rhea" id="RHEA-COMP:11370"/>
        <dbReference type="Rhea" id="RHEA-COMP:13315"/>
        <dbReference type="ChEBI" id="CHEBI:15379"/>
        <dbReference type="ChEBI" id="CHEBI:16526"/>
        <dbReference type="ChEBI" id="CHEBI:16810"/>
        <dbReference type="ChEBI" id="CHEBI:30031"/>
        <dbReference type="ChEBI" id="CHEBI:85454"/>
        <dbReference type="ChEBI" id="CHEBI:136731"/>
        <dbReference type="EC" id="1.14.11.80"/>
    </reaction>
</comment>
<comment type="catalytic activity">
    <reaction evidence="11 13">
        <text>a 5-hydroxymethyl-2'-deoxycytidine in DNA + 2-oxoglutarate + O2 = a 5-formyl-2'-deoxycytidine in DNA + succinate + CO2 + H2O</text>
        <dbReference type="Rhea" id="RHEA:53828"/>
        <dbReference type="Rhea" id="RHEA-COMP:13315"/>
        <dbReference type="Rhea" id="RHEA-COMP:13656"/>
        <dbReference type="ChEBI" id="CHEBI:15377"/>
        <dbReference type="ChEBI" id="CHEBI:15379"/>
        <dbReference type="ChEBI" id="CHEBI:16526"/>
        <dbReference type="ChEBI" id="CHEBI:16810"/>
        <dbReference type="ChEBI" id="CHEBI:30031"/>
        <dbReference type="ChEBI" id="CHEBI:136731"/>
        <dbReference type="ChEBI" id="CHEBI:137731"/>
        <dbReference type="EC" id="1.14.11.80"/>
    </reaction>
</comment>
<dbReference type="InterPro" id="IPR002857">
    <property type="entry name" value="Znf_CXXC"/>
</dbReference>
<evidence type="ECO:0000256" key="9">
    <source>
        <dbReference type="ARBA" id="ARBA00023004"/>
    </source>
</evidence>
<feature type="compositionally biased region" description="Pro residues" evidence="14">
    <location>
        <begin position="2187"/>
        <end position="2200"/>
    </location>
</feature>
<feature type="compositionally biased region" description="Low complexity" evidence="14">
    <location>
        <begin position="560"/>
        <end position="577"/>
    </location>
</feature>
<dbReference type="InterPro" id="IPR024779">
    <property type="entry name" value="2OGFeDO_JBP1/TET_oxygenase_dom"/>
</dbReference>
<feature type="region of interest" description="Disordered" evidence="14">
    <location>
        <begin position="861"/>
        <end position="881"/>
    </location>
</feature>
<evidence type="ECO:0000256" key="4">
    <source>
        <dbReference type="ARBA" id="ARBA00022723"/>
    </source>
</evidence>
<feature type="region of interest" description="Disordered" evidence="14">
    <location>
        <begin position="652"/>
        <end position="772"/>
    </location>
</feature>
<dbReference type="Proteomes" id="UP001652741">
    <property type="component" value="Chromosome ssa01"/>
</dbReference>
<dbReference type="GO" id="GO:0070579">
    <property type="term" value="F:DNA 5-methylcytosine dioxygenase activity"/>
    <property type="evidence" value="ECO:0007669"/>
    <property type="project" value="UniProtKB-UniRule"/>
</dbReference>
<feature type="compositionally biased region" description="Basic and acidic residues" evidence="14">
    <location>
        <begin position="1237"/>
        <end position="1281"/>
    </location>
</feature>
<comment type="catalytic activity">
    <reaction evidence="10 13">
        <text>a 5-formyl-2'-deoxycytidine in DNA + 2-oxoglutarate + O2 = a 5-carboxyl-2'-deoxycytidine in DNA + succinate + CO2 + H(+)</text>
        <dbReference type="Rhea" id="RHEA:53832"/>
        <dbReference type="Rhea" id="RHEA-COMP:13656"/>
        <dbReference type="Rhea" id="RHEA-COMP:13657"/>
        <dbReference type="ChEBI" id="CHEBI:15378"/>
        <dbReference type="ChEBI" id="CHEBI:15379"/>
        <dbReference type="ChEBI" id="CHEBI:16526"/>
        <dbReference type="ChEBI" id="CHEBI:16810"/>
        <dbReference type="ChEBI" id="CHEBI:30031"/>
        <dbReference type="ChEBI" id="CHEBI:137731"/>
        <dbReference type="ChEBI" id="CHEBI:137732"/>
        <dbReference type="EC" id="1.14.11.80"/>
    </reaction>
</comment>
<feature type="compositionally biased region" description="Polar residues" evidence="14">
    <location>
        <begin position="24"/>
        <end position="37"/>
    </location>
</feature>
<feature type="region of interest" description="Disordered" evidence="14">
    <location>
        <begin position="1300"/>
        <end position="1386"/>
    </location>
</feature>
<dbReference type="InterPro" id="IPR046942">
    <property type="entry name" value="TET_oxygenase"/>
</dbReference>
<evidence type="ECO:0000313" key="16">
    <source>
        <dbReference type="Proteomes" id="UP001652741"/>
    </source>
</evidence>
<reference evidence="17" key="1">
    <citation type="submission" date="2025-08" db="UniProtKB">
        <authorList>
            <consortium name="RefSeq"/>
        </authorList>
    </citation>
    <scope>IDENTIFICATION</scope>
</reference>
<dbReference type="Pfam" id="PF12851">
    <property type="entry name" value="Tet_JBP"/>
    <property type="match status" value="1"/>
</dbReference>
<feature type="region of interest" description="Disordered" evidence="14">
    <location>
        <begin position="923"/>
        <end position="975"/>
    </location>
</feature>
<feature type="region of interest" description="Disordered" evidence="14">
    <location>
        <begin position="1237"/>
        <end position="1282"/>
    </location>
</feature>
<evidence type="ECO:0000256" key="13">
    <source>
        <dbReference type="RuleBase" id="RU367064"/>
    </source>
</evidence>
<keyword evidence="6 13" id="KW-0862">Zinc</keyword>
<dbReference type="PaxDb" id="8030-ENSSSAP00000084654"/>
<feature type="region of interest" description="Disordered" evidence="14">
    <location>
        <begin position="1"/>
        <end position="467"/>
    </location>
</feature>
<feature type="region of interest" description="Disordered" evidence="14">
    <location>
        <begin position="1509"/>
        <end position="1549"/>
    </location>
</feature>
<dbReference type="RefSeq" id="XP_014070638.2">
    <property type="nucleotide sequence ID" value="XM_014215163.2"/>
</dbReference>
<dbReference type="PANTHER" id="PTHR23358:SF2">
    <property type="entry name" value="METHYLCYTOSINE DIOXYGENASE TET1"/>
    <property type="match status" value="1"/>
</dbReference>
<comment type="similarity">
    <text evidence="2 13">Belongs to the TET family.</text>
</comment>
<dbReference type="STRING" id="8030.ENSSSAP00000084654"/>
<gene>
    <name evidence="17" type="primary">tet1</name>
</gene>
<feature type="compositionally biased region" description="Basic residues" evidence="14">
    <location>
        <begin position="1340"/>
        <end position="1356"/>
    </location>
</feature>
<comment type="subcellular location">
    <subcellularLocation>
        <location evidence="1">Chromosome</location>
    </subcellularLocation>
</comment>
<feature type="compositionally biased region" description="Polar residues" evidence="14">
    <location>
        <begin position="278"/>
        <end position="298"/>
    </location>
</feature>
<evidence type="ECO:0000256" key="7">
    <source>
        <dbReference type="ARBA" id="ARBA00022964"/>
    </source>
</evidence>
<proteinExistence type="inferred from homology"/>